<evidence type="ECO:0000259" key="11">
    <source>
        <dbReference type="PROSITE" id="PS52019"/>
    </source>
</evidence>
<dbReference type="PROSITE" id="PS52004">
    <property type="entry name" value="KS3_2"/>
    <property type="match status" value="1"/>
</dbReference>
<reference evidence="12" key="2">
    <citation type="submission" date="2020-02" db="EMBL/GenBank/DDBJ databases">
        <authorList>
            <person name="Gilchrist C.L.M."/>
            <person name="Chooi Y.-H."/>
        </authorList>
    </citation>
    <scope>NUCLEOTIDE SEQUENCE</scope>
    <source>
        <strain evidence="12">MST-FP2251</strain>
    </source>
</reference>
<dbReference type="GO" id="GO:0006633">
    <property type="term" value="P:fatty acid biosynthetic process"/>
    <property type="evidence" value="ECO:0007669"/>
    <property type="project" value="InterPro"/>
</dbReference>
<dbReference type="InterPro" id="IPR032821">
    <property type="entry name" value="PKS_assoc"/>
</dbReference>
<dbReference type="Gene3D" id="3.30.70.3290">
    <property type="match status" value="1"/>
</dbReference>
<evidence type="ECO:0000256" key="6">
    <source>
        <dbReference type="ARBA" id="ARBA00023315"/>
    </source>
</evidence>
<dbReference type="InterPro" id="IPR014043">
    <property type="entry name" value="Acyl_transferase_dom"/>
</dbReference>
<evidence type="ECO:0000259" key="10">
    <source>
        <dbReference type="PROSITE" id="PS52004"/>
    </source>
</evidence>
<dbReference type="InterPro" id="IPR049552">
    <property type="entry name" value="PKS_DH_N"/>
</dbReference>
<dbReference type="Pfam" id="PF14765">
    <property type="entry name" value="PS-DH"/>
    <property type="match status" value="1"/>
</dbReference>
<dbReference type="SMART" id="SM00823">
    <property type="entry name" value="PKS_PP"/>
    <property type="match status" value="1"/>
</dbReference>
<proteinExistence type="predicted"/>
<dbReference type="Pfam" id="PF08240">
    <property type="entry name" value="ADH_N"/>
    <property type="match status" value="1"/>
</dbReference>
<feature type="domain" description="PKS/mFAS DH" evidence="11">
    <location>
        <begin position="904"/>
        <end position="1218"/>
    </location>
</feature>
<dbReference type="InterPro" id="IPR016039">
    <property type="entry name" value="Thiolase-like"/>
</dbReference>
<feature type="compositionally biased region" description="Basic and acidic residues" evidence="8">
    <location>
        <begin position="2313"/>
        <end position="2327"/>
    </location>
</feature>
<dbReference type="InterPro" id="IPR018201">
    <property type="entry name" value="Ketoacyl_synth_AS"/>
</dbReference>
<evidence type="ECO:0000256" key="2">
    <source>
        <dbReference type="ARBA" id="ARBA00022553"/>
    </source>
</evidence>
<evidence type="ECO:0000256" key="3">
    <source>
        <dbReference type="ARBA" id="ARBA00022679"/>
    </source>
</evidence>
<dbReference type="Pfam" id="PF00698">
    <property type="entry name" value="Acyl_transf_1"/>
    <property type="match status" value="1"/>
</dbReference>
<dbReference type="SUPFAM" id="SSF53901">
    <property type="entry name" value="Thiolase-like"/>
    <property type="match status" value="1"/>
</dbReference>
<dbReference type="Gene3D" id="3.10.129.110">
    <property type="entry name" value="Polyketide synthase dehydratase"/>
    <property type="match status" value="1"/>
</dbReference>
<keyword evidence="3" id="KW-0808">Transferase</keyword>
<dbReference type="InterPro" id="IPR023213">
    <property type="entry name" value="CAT-like_dom_sf"/>
</dbReference>
<evidence type="ECO:0000256" key="1">
    <source>
        <dbReference type="ARBA" id="ARBA00022450"/>
    </source>
</evidence>
<dbReference type="GO" id="GO:0004315">
    <property type="term" value="F:3-oxoacyl-[acyl-carrier-protein] synthase activity"/>
    <property type="evidence" value="ECO:0007669"/>
    <property type="project" value="InterPro"/>
</dbReference>
<dbReference type="SMART" id="SM00822">
    <property type="entry name" value="PKS_KR"/>
    <property type="match status" value="1"/>
</dbReference>
<dbReference type="InterPro" id="IPR013154">
    <property type="entry name" value="ADH-like_N"/>
</dbReference>
<dbReference type="InterPro" id="IPR013968">
    <property type="entry name" value="PKS_KR"/>
</dbReference>
<dbReference type="InterPro" id="IPR042104">
    <property type="entry name" value="PKS_dehydratase_sf"/>
</dbReference>
<dbReference type="InterPro" id="IPR020843">
    <property type="entry name" value="ER"/>
</dbReference>
<dbReference type="InterPro" id="IPR049551">
    <property type="entry name" value="PKS_DH_C"/>
</dbReference>
<dbReference type="InterPro" id="IPR020807">
    <property type="entry name" value="PKS_DH"/>
</dbReference>
<dbReference type="SUPFAM" id="SSF50129">
    <property type="entry name" value="GroES-like"/>
    <property type="match status" value="1"/>
</dbReference>
<evidence type="ECO:0000256" key="4">
    <source>
        <dbReference type="ARBA" id="ARBA00022857"/>
    </source>
</evidence>
<dbReference type="CDD" id="cd00833">
    <property type="entry name" value="PKS"/>
    <property type="match status" value="1"/>
</dbReference>
<evidence type="ECO:0008006" key="14">
    <source>
        <dbReference type="Google" id="ProtNLM"/>
    </source>
</evidence>
<dbReference type="GO" id="GO:0031177">
    <property type="term" value="F:phosphopantetheine binding"/>
    <property type="evidence" value="ECO:0007669"/>
    <property type="project" value="InterPro"/>
</dbReference>
<dbReference type="InterPro" id="IPR020806">
    <property type="entry name" value="PKS_PP-bd"/>
</dbReference>
<organism evidence="12 13">
    <name type="scientific">Aspergillus nanangensis</name>
    <dbReference type="NCBI Taxonomy" id="2582783"/>
    <lineage>
        <taxon>Eukaryota</taxon>
        <taxon>Fungi</taxon>
        <taxon>Dikarya</taxon>
        <taxon>Ascomycota</taxon>
        <taxon>Pezizomycotina</taxon>
        <taxon>Eurotiomycetes</taxon>
        <taxon>Eurotiomycetidae</taxon>
        <taxon>Eurotiales</taxon>
        <taxon>Aspergillaceae</taxon>
        <taxon>Aspergillus</taxon>
        <taxon>Aspergillus subgen. Circumdati</taxon>
    </lineage>
</organism>
<dbReference type="SMART" id="SM00826">
    <property type="entry name" value="PKS_DH"/>
    <property type="match status" value="1"/>
</dbReference>
<dbReference type="Pfam" id="PF00550">
    <property type="entry name" value="PP-binding"/>
    <property type="match status" value="1"/>
</dbReference>
<evidence type="ECO:0000313" key="13">
    <source>
        <dbReference type="Proteomes" id="UP001194746"/>
    </source>
</evidence>
<dbReference type="Gene3D" id="1.10.1200.10">
    <property type="entry name" value="ACP-like"/>
    <property type="match status" value="1"/>
</dbReference>
<dbReference type="Gene3D" id="3.90.180.10">
    <property type="entry name" value="Medium-chain alcohol dehydrogenases, catalytic domain"/>
    <property type="match status" value="1"/>
</dbReference>
<dbReference type="FunFam" id="3.40.47.10:FF:000019">
    <property type="entry name" value="Polyketide synthase type I"/>
    <property type="match status" value="1"/>
</dbReference>
<feature type="domain" description="Carrier" evidence="9">
    <location>
        <begin position="2211"/>
        <end position="2288"/>
    </location>
</feature>
<reference evidence="12" key="1">
    <citation type="journal article" date="2019" name="Beilstein J. Org. Chem.">
        <title>Nanangenines: drimane sesquiterpenoids as the dominant metabolite cohort of a novel Australian fungus, Aspergillus nanangensis.</title>
        <authorList>
            <person name="Lacey H.J."/>
            <person name="Gilchrist C.L.M."/>
            <person name="Crombie A."/>
            <person name="Kalaitzis J.A."/>
            <person name="Vuong D."/>
            <person name="Rutledge P.J."/>
            <person name="Turner P."/>
            <person name="Pitt J.I."/>
            <person name="Lacey E."/>
            <person name="Chooi Y.H."/>
            <person name="Piggott A.M."/>
        </authorList>
    </citation>
    <scope>NUCLEOTIDE SEQUENCE</scope>
    <source>
        <strain evidence="12">MST-FP2251</strain>
    </source>
</reference>
<dbReference type="Pfam" id="PF08659">
    <property type="entry name" value="KR"/>
    <property type="match status" value="1"/>
</dbReference>
<dbReference type="SUPFAM" id="SSF52777">
    <property type="entry name" value="CoA-dependent acyltransferases"/>
    <property type="match status" value="2"/>
</dbReference>
<dbReference type="SMART" id="SM00825">
    <property type="entry name" value="PKS_KS"/>
    <property type="match status" value="1"/>
</dbReference>
<keyword evidence="13" id="KW-1185">Reference proteome</keyword>
<gene>
    <name evidence="12" type="ORF">FE257_002059</name>
</gene>
<feature type="active site" description="Proton donor; for dehydratase activity" evidence="7">
    <location>
        <position position="1125"/>
    </location>
</feature>
<dbReference type="GO" id="GO:0016874">
    <property type="term" value="F:ligase activity"/>
    <property type="evidence" value="ECO:0007669"/>
    <property type="project" value="UniProtKB-KW"/>
</dbReference>
<dbReference type="SUPFAM" id="SSF51735">
    <property type="entry name" value="NAD(P)-binding Rossmann-fold domains"/>
    <property type="match status" value="3"/>
</dbReference>
<dbReference type="InterPro" id="IPR056501">
    <property type="entry name" value="NAD-bd_HRPKS_sdrA"/>
</dbReference>
<evidence type="ECO:0000259" key="9">
    <source>
        <dbReference type="PROSITE" id="PS50075"/>
    </source>
</evidence>
<dbReference type="Proteomes" id="UP001194746">
    <property type="component" value="Unassembled WGS sequence"/>
</dbReference>
<keyword evidence="4" id="KW-0521">NADP</keyword>
<dbReference type="SMART" id="SM00829">
    <property type="entry name" value="PKS_ER"/>
    <property type="match status" value="1"/>
</dbReference>
<dbReference type="InterPro" id="IPR009081">
    <property type="entry name" value="PP-bd_ACP"/>
</dbReference>
<dbReference type="InterPro" id="IPR014031">
    <property type="entry name" value="Ketoacyl_synth_C"/>
</dbReference>
<keyword evidence="6" id="KW-0012">Acyltransferase</keyword>
<feature type="compositionally biased region" description="Polar residues" evidence="8">
    <location>
        <begin position="2295"/>
        <end position="2310"/>
    </location>
</feature>
<dbReference type="Gene3D" id="3.40.47.10">
    <property type="match status" value="1"/>
</dbReference>
<dbReference type="CDD" id="cd05195">
    <property type="entry name" value="enoyl_red"/>
    <property type="match status" value="1"/>
</dbReference>
<accession>A0AAD4CTN8</accession>
<dbReference type="Pfam" id="PF00668">
    <property type="entry name" value="Condensation"/>
    <property type="match status" value="1"/>
</dbReference>
<dbReference type="Gene3D" id="3.40.366.10">
    <property type="entry name" value="Malonyl-Coenzyme A Acyl Carrier Protein, domain 2"/>
    <property type="match status" value="1"/>
</dbReference>
<dbReference type="PANTHER" id="PTHR43775:SF37">
    <property type="entry name" value="SI:DKEY-61P9.11"/>
    <property type="match status" value="1"/>
</dbReference>
<evidence type="ECO:0000313" key="12">
    <source>
        <dbReference type="EMBL" id="KAF9892282.1"/>
    </source>
</evidence>
<feature type="domain" description="Ketosynthase family 3 (KS3)" evidence="10">
    <location>
        <begin position="2"/>
        <end position="429"/>
    </location>
</feature>
<dbReference type="Gene3D" id="3.30.559.30">
    <property type="entry name" value="Nonribosomal peptide synthetase, condensation domain"/>
    <property type="match status" value="1"/>
</dbReference>
<dbReference type="Gene3D" id="3.30.559.10">
    <property type="entry name" value="Chloramphenicol acetyltransferase-like domain"/>
    <property type="match status" value="1"/>
</dbReference>
<dbReference type="Pfam" id="PF23114">
    <property type="entry name" value="NAD-bd_HRPKS_sdrA"/>
    <property type="match status" value="1"/>
</dbReference>
<dbReference type="PANTHER" id="PTHR43775">
    <property type="entry name" value="FATTY ACID SYNTHASE"/>
    <property type="match status" value="1"/>
</dbReference>
<keyword evidence="5" id="KW-0511">Multifunctional enzyme</keyword>
<dbReference type="InterPro" id="IPR016035">
    <property type="entry name" value="Acyl_Trfase/lysoPLipase"/>
</dbReference>
<name>A0AAD4CTN8_ASPNN</name>
<dbReference type="InterPro" id="IPR057326">
    <property type="entry name" value="KR_dom"/>
</dbReference>
<feature type="region of interest" description="N-terminal hotdog fold" evidence="7">
    <location>
        <begin position="904"/>
        <end position="1040"/>
    </location>
</feature>
<dbReference type="InterPro" id="IPR036291">
    <property type="entry name" value="NAD(P)-bd_dom_sf"/>
</dbReference>
<dbReference type="SMART" id="SM00827">
    <property type="entry name" value="PKS_AT"/>
    <property type="match status" value="1"/>
</dbReference>
<dbReference type="SUPFAM" id="SSF52151">
    <property type="entry name" value="FabD/lysophospholipase-like"/>
    <property type="match status" value="1"/>
</dbReference>
<evidence type="ECO:0000256" key="5">
    <source>
        <dbReference type="ARBA" id="ARBA00023268"/>
    </source>
</evidence>
<dbReference type="Pfam" id="PF02801">
    <property type="entry name" value="Ketoacyl-synt_C"/>
    <property type="match status" value="1"/>
</dbReference>
<dbReference type="EMBL" id="VCAU01000013">
    <property type="protein sequence ID" value="KAF9892282.1"/>
    <property type="molecule type" value="Genomic_DNA"/>
</dbReference>
<comment type="caution">
    <text evidence="12">The sequence shown here is derived from an EMBL/GenBank/DDBJ whole genome shotgun (WGS) entry which is preliminary data.</text>
</comment>
<dbReference type="SUPFAM" id="SSF47336">
    <property type="entry name" value="ACP-like"/>
    <property type="match status" value="1"/>
</dbReference>
<dbReference type="Pfam" id="PF21089">
    <property type="entry name" value="PKS_DH_N"/>
    <property type="match status" value="1"/>
</dbReference>
<dbReference type="PROSITE" id="PS00606">
    <property type="entry name" value="KS3_1"/>
    <property type="match status" value="1"/>
</dbReference>
<dbReference type="InterPro" id="IPR013149">
    <property type="entry name" value="ADH-like_C"/>
</dbReference>
<dbReference type="InterPro" id="IPR049900">
    <property type="entry name" value="PKS_mFAS_DH"/>
</dbReference>
<feature type="region of interest" description="Disordered" evidence="8">
    <location>
        <begin position="2295"/>
        <end position="2331"/>
    </location>
</feature>
<dbReference type="InterPro" id="IPR001227">
    <property type="entry name" value="Ac_transferase_dom_sf"/>
</dbReference>
<feature type="region of interest" description="C-terminal hotdog fold" evidence="7">
    <location>
        <begin position="1060"/>
        <end position="1218"/>
    </location>
</feature>
<sequence>MPDPSVIVGMACRVPGTNNPSKLWDNIVEKKDTWRRMPKERFNVDAFYHPESSNKGTMNAKGGYYLDQSLGDFDNEFFGISGKEAAAMDPQQRILLEVVYEALEDAGIPLDSARGTNTSVYCGTFTNANDYNSLQGQDLEFYPTYAITGTGNPIISNRISYFYDFHGPSMTIDTACSSSLVGLHLGSQSLQNGESDISVIVGSALQFAPNVYQTLADMGFLSSDSRCRSFDVDGSGYVRGDGVCAVILKRQNDATHGGDRIRAVVKATATNHDGKTEGITLPSSQAQEALIRSIYKSSGLDPDHTQFFEAHGTGTKVGDPGETRAIGAVFATKSRKHDLFVGSVKSNIGHLEGASGLAGLIKTVLGMENATIPPNMLFNHPNPDIHFEAWKLQVPTSGIPWDTAHGVARRASVNSFGYGGSNAHVILEAYNPVSKIEASADMSGTPTRPHLIPISSHTSDAGKLALDALKGYIKSHPQLDPESLAFSLGTRRSMHSSRSFLIGHDQPSLLKDLETPRASAQWTTAAKDAQRIGFVFTGQGAQVFDMGRQLIDQSPLFKGILEKCDSILQSLPDRPSWSILEELLRGKESSLALVSLLREWEIVPKAVCGHSSGEIAAAYSAGILSLEAAIVVGYYRGLHMSEGANTPGAMMAVGLGRDEAAAEVKGYPGWMNIAAINSPTSVTLSGDKDAILELQESLEARGTFARLLKVEQAFHSHHMLPLAPAYEKSLNECPLFETQNNAACRMVSSVTARKVRPEQMNARYWAQNMCRPVRFSDALTGIVLGDREEKNVDILLEIGPHPALKGPSREILTALDVKLPYFGTLDRGAPAYESLLEAAGQLFAAGYPVDFEAVSQNHGIAKDTIIHESNATRLRDLPSYSWNHKNHWFTTRLVDEYLHRPFRHTLLGAPVPGSVKTLPRFRNYIRLSEIPWLADHVIDSRVVFPAAGFVCMAIEAGARLETERVRIKKIKLRDVIVTAALTLRDDSDDGCEVLVELHPVTNSSRTVSDNWYEFVISSYNEALEYTHHCRGRITVEYGTPQGLKPVHKYPDPEELYAKADRIVKPISIYSTLSELNSRYGPRFALLKDDVATGPGFAVTRMSFDPSFQSPHELEQRTIMHPTFLDASWHIMFPVIQALLGREITNGYVSTFMGSIHISGILAQIAGSPEVQHYTLSAFTELPTPRVAVNNILIHQPDGELMVEARDIEATAMQTESPRSKDRTLFFRQRWQPCFDFEGGDGHATDDGHSIILHEKGLQKVLESYSFQYPTSKILYVTSNPDEVRDIVPSLWFAGTQRPRFAALHVWTDTPEEKLEPLQEEHADDGVAFCDPETGYDLVINTPSSRPIAPDNLHTLLSPGGFVITTKSSNGHGKACATTSADSCIVSRRQRPQREPSDLDILLSSSGIRSPRTDNIVKHLSNAPLAGEVKSMDVESFAGADRSASTFIILASLDEDIKSSDAAWAGVRDILSRENITVVWVLQGATMECKNPDHAALLGIMRTIRNENPESRFITLDVEEATSEELISNRILQILDPDADEEEYADRAGCLYIPRVEEDVILNRKLPNGIGNGPTMQRFGDHPALTLRIGQVGLMETLHFVENDEITDCMLGDDEIETKVKASAVNFHDIAVAMGIIQDPKMSGEFAGVVTKVGSKVSEFKEGDHVAGFSPAMGAHGTLVRTPALFCHKVPEALPFPIAAALPVIICTAHYCLVDIAHLQPGETVLIHAAAGGVGQMAIQIAQRIGARVLATCSKPKREFLKTHYGLPDSQILSSRDDSFVGGVMDATDGLGVDVVLNSLAGELLLASWNCLKTFGRFVEIGKRDIHQNSNLGMDVFRKNATFASFDMVTVFEERPEIGRKMLEDGLALYFNGDLKAPETLFQFSYSEIEKAFRMLQLGRKPGKIVLVPDENDVVAVKPSTYKNGPLFNPQKIYMLTGGLGGLGAALSEWMFLRGARRFAFLSRSGIRKHDARKTAEWLRSKHCEVIIYEGDVGVLHDVKAMKNIASPDLAGIIHLAADFEDAMIRTLTLKQLNQALHAKCQGAMNLHLATSSLKLDFFVSVSSGASVWGNRGQAPYVAANAWLDAFSRWRCEQGLAASTMNAGAVTTRGLIADNEIARQSLERNKLDKVTEQELMYLTEEAVNVQFPNGDTDGLDWHQVIMGINVVDPDVYWAGRSLFRDLYANRKYGGAATSKGAKNLASLLQNTPNVEERVAAALDAFLSKVAAVLGTPLESIAPSNPLSFYGLDSIVAVEFRRWFKEVTGVDVSLFDILAAHSIEGLVAKIVPMMPTVLQGQASAGNSDANNESSKATSKKADTTSHVPERSTKDPAPLSAFQSSLASQLSDTINLWATVRLEGKLSFEELESSLHMVIDRQSILKTAFHRSEGAILQEAIRLGRFSLKYHDMSDSSSSKLSISELVSAHVSQELNIADGEVGHGVLIKQDWENHLLVLTVHPLCFDRLSLSILMNDWVKLYDLAVSGGDTTSVPYPRVSYADFAVWQKTQLKSDSIESHLQYWTSHLAGLPTSSKLLPFTRGDRSLPHSNANREQHTLQLTGSTLRRVERISSMLNATTFHFLLAAFRTYLYRHVGENDLVMLLIDDERPHPDVEGLIGNFVNWIPLRLPIGAEDKTFEEVVLQARDETTTAQSHSDAPYSEIINALGMCKTASPALALSKIAIQHQVRGSAAAYKTVDFEATVERQVEDSSLFELALDIVDEDEKLDLSLGYCTDLYQRDQMEGFFSAFNVFLLDLIVDHRQPIMETKLPN</sequence>
<dbReference type="GO" id="GO:0004312">
    <property type="term" value="F:fatty acid synthase activity"/>
    <property type="evidence" value="ECO:0007669"/>
    <property type="project" value="TreeGrafter"/>
</dbReference>
<dbReference type="Gene3D" id="3.40.50.720">
    <property type="entry name" value="NAD(P)-binding Rossmann-like Domain"/>
    <property type="match status" value="3"/>
</dbReference>
<dbReference type="InterPro" id="IPR050091">
    <property type="entry name" value="PKS_NRPS_Biosynth_Enz"/>
</dbReference>
<dbReference type="InterPro" id="IPR016036">
    <property type="entry name" value="Malonyl_transacylase_ACP-bd"/>
</dbReference>
<dbReference type="GO" id="GO:0044550">
    <property type="term" value="P:secondary metabolite biosynthetic process"/>
    <property type="evidence" value="ECO:0007669"/>
    <property type="project" value="TreeGrafter"/>
</dbReference>
<protein>
    <recommendedName>
        <fullName evidence="14">Carrier domain-containing protein</fullName>
    </recommendedName>
</protein>
<dbReference type="InterPro" id="IPR020841">
    <property type="entry name" value="PKS_Beta-ketoAc_synthase_dom"/>
</dbReference>
<dbReference type="PROSITE" id="PS52019">
    <property type="entry name" value="PKS_MFAS_DH"/>
    <property type="match status" value="1"/>
</dbReference>
<dbReference type="GO" id="GO:0016491">
    <property type="term" value="F:oxidoreductase activity"/>
    <property type="evidence" value="ECO:0007669"/>
    <property type="project" value="InterPro"/>
</dbReference>
<dbReference type="Pfam" id="PF00109">
    <property type="entry name" value="ketoacyl-synt"/>
    <property type="match status" value="1"/>
</dbReference>
<dbReference type="InterPro" id="IPR011032">
    <property type="entry name" value="GroES-like_sf"/>
</dbReference>
<dbReference type="SUPFAM" id="SSF55048">
    <property type="entry name" value="Probable ACP-binding domain of malonyl-CoA ACP transacylase"/>
    <property type="match status" value="1"/>
</dbReference>
<dbReference type="GO" id="GO:1901336">
    <property type="term" value="P:lactone biosynthetic process"/>
    <property type="evidence" value="ECO:0007669"/>
    <property type="project" value="UniProtKB-ARBA"/>
</dbReference>
<dbReference type="Pfam" id="PF16197">
    <property type="entry name" value="KAsynt_C_assoc"/>
    <property type="match status" value="1"/>
</dbReference>
<dbReference type="PROSITE" id="PS50075">
    <property type="entry name" value="CARRIER"/>
    <property type="match status" value="1"/>
</dbReference>
<dbReference type="InterPro" id="IPR036736">
    <property type="entry name" value="ACP-like_sf"/>
</dbReference>
<keyword evidence="1" id="KW-0596">Phosphopantetheine</keyword>
<dbReference type="FunFam" id="3.40.50.720:FF:000209">
    <property type="entry name" value="Polyketide synthase Pks12"/>
    <property type="match status" value="1"/>
</dbReference>
<dbReference type="InterPro" id="IPR001242">
    <property type="entry name" value="Condensation_dom"/>
</dbReference>
<evidence type="ECO:0000256" key="7">
    <source>
        <dbReference type="PROSITE-ProRule" id="PRU01363"/>
    </source>
</evidence>
<feature type="active site" description="Proton acceptor; for dehydratase activity" evidence="7">
    <location>
        <position position="936"/>
    </location>
</feature>
<dbReference type="InterPro" id="IPR014030">
    <property type="entry name" value="Ketoacyl_synth_N"/>
</dbReference>
<keyword evidence="2" id="KW-0597">Phosphoprotein</keyword>
<dbReference type="Pfam" id="PF00107">
    <property type="entry name" value="ADH_zinc_N"/>
    <property type="match status" value="1"/>
</dbReference>
<evidence type="ECO:0000256" key="8">
    <source>
        <dbReference type="SAM" id="MobiDB-lite"/>
    </source>
</evidence>